<name>A0AAQ0BQG9_BURGL</name>
<dbReference type="RefSeq" id="WP_012733296.1">
    <property type="nucleotide sequence ID" value="NZ_CP021075.1"/>
</dbReference>
<keyword evidence="5" id="KW-1185">Reference proteome</keyword>
<dbReference type="SUPFAM" id="SSF74650">
    <property type="entry name" value="Galactose mutarotase-like"/>
    <property type="match status" value="1"/>
</dbReference>
<dbReference type="InterPro" id="IPR011013">
    <property type="entry name" value="Gal_mutarotase_sf_dom"/>
</dbReference>
<reference evidence="3" key="2">
    <citation type="submission" date="2022-06" db="EMBL/GenBank/DDBJ databases">
        <title>Draft genome sequence of Burkholderia glumae strain GR20004 isolated from rice panicle showing bacterial panicle blight.</title>
        <authorList>
            <person name="Choi S.Y."/>
            <person name="Lee Y.H."/>
        </authorList>
    </citation>
    <scope>NUCLEOTIDE SEQUENCE</scope>
    <source>
        <strain evidence="3">GR20004</strain>
    </source>
</reference>
<protein>
    <submittedName>
        <fullName evidence="2">Aldose epimerase</fullName>
    </submittedName>
</protein>
<dbReference type="GO" id="GO:0005975">
    <property type="term" value="P:carbohydrate metabolic process"/>
    <property type="evidence" value="ECO:0007669"/>
    <property type="project" value="InterPro"/>
</dbReference>
<dbReference type="Gene3D" id="2.70.98.10">
    <property type="match status" value="1"/>
</dbReference>
<accession>A0AAQ0BQG9</accession>
<reference evidence="2 4" key="1">
    <citation type="submission" date="2020-12" db="EMBL/GenBank/DDBJ databases">
        <title>FDA dAtabase for Regulatory Grade micrObial Sequences (FDA-ARGOS): Supporting development and validation of Infectious Disease Dx tests.</title>
        <authorList>
            <person name="Minogue T."/>
            <person name="Wolcott M."/>
            <person name="Wasieloski L."/>
            <person name="Aguilar W."/>
            <person name="Moore D."/>
            <person name="Jaissle J."/>
            <person name="Tallon L."/>
            <person name="Sadzewicz L."/>
            <person name="Zhao X."/>
            <person name="Boylan J."/>
            <person name="Ott S."/>
            <person name="Bowen H."/>
            <person name="Vavikolanu K."/>
            <person name="Mehta A."/>
            <person name="Aluvathingal J."/>
            <person name="Nadendla S."/>
            <person name="Yan Y."/>
            <person name="Sichtig H."/>
        </authorList>
    </citation>
    <scope>NUCLEOTIDE SEQUENCE [LARGE SCALE GENOMIC DNA]</scope>
    <source>
        <strain evidence="2 4">FDAARGOS_949</strain>
    </source>
</reference>
<dbReference type="Proteomes" id="UP001056386">
    <property type="component" value="Chromosome 2"/>
</dbReference>
<feature type="region of interest" description="Disordered" evidence="1">
    <location>
        <begin position="1"/>
        <end position="23"/>
    </location>
</feature>
<sequence>MTLYGSDTAGGRGASLAADPAGSRKAVAAEGATAAARSRPGRAAAAERRLSVANACLRLEAVAGARGGLTRFDWNDRGAWTPVFDGTPPAAADAGAPALACYPVCHVRGHSRPGTRSQRPRPAGPAGPALPGPATGATWQVERLAGAGLRLAMRNLAELPYALVQEFELDGPTLTVRIEFENAASTPVRVATGLCTSLVRDADTSMCAPASGLWLPSGSGAGRHHVPTPPAWQFGVSYPLPPARVEHLFTGWGGRAVFAWPARHYALEVAADARAYWLHASAQPARFCFHALGGPAEGAGLADRDDDAVWVDAGATLSRRFRFTVERTGTLTRTPR</sequence>
<dbReference type="GO" id="GO:0030246">
    <property type="term" value="F:carbohydrate binding"/>
    <property type="evidence" value="ECO:0007669"/>
    <property type="project" value="InterPro"/>
</dbReference>
<organism evidence="2 4">
    <name type="scientific">Burkholderia glumae</name>
    <name type="common">Pseudomonas glumae</name>
    <dbReference type="NCBI Taxonomy" id="337"/>
    <lineage>
        <taxon>Bacteria</taxon>
        <taxon>Pseudomonadati</taxon>
        <taxon>Pseudomonadota</taxon>
        <taxon>Betaproteobacteria</taxon>
        <taxon>Burkholderiales</taxon>
        <taxon>Burkholderiaceae</taxon>
        <taxon>Burkholderia</taxon>
    </lineage>
</organism>
<dbReference type="EMBL" id="CP099583">
    <property type="protein sequence ID" value="USS43312.1"/>
    <property type="molecule type" value="Genomic_DNA"/>
</dbReference>
<evidence type="ECO:0000313" key="2">
    <source>
        <dbReference type="EMBL" id="QPQ90654.1"/>
    </source>
</evidence>
<dbReference type="InterPro" id="IPR014718">
    <property type="entry name" value="GH-type_carb-bd"/>
</dbReference>
<dbReference type="AlphaFoldDB" id="A0AAQ0BQG9"/>
<feature type="region of interest" description="Disordered" evidence="1">
    <location>
        <begin position="110"/>
        <end position="135"/>
    </location>
</feature>
<feature type="compositionally biased region" description="Pro residues" evidence="1">
    <location>
        <begin position="122"/>
        <end position="131"/>
    </location>
</feature>
<dbReference type="GeneID" id="45695416"/>
<evidence type="ECO:0000313" key="5">
    <source>
        <dbReference type="Proteomes" id="UP001056386"/>
    </source>
</evidence>
<proteinExistence type="predicted"/>
<dbReference type="GO" id="GO:0003824">
    <property type="term" value="F:catalytic activity"/>
    <property type="evidence" value="ECO:0007669"/>
    <property type="project" value="InterPro"/>
</dbReference>
<dbReference type="EMBL" id="CP065600">
    <property type="protein sequence ID" value="QPQ90654.1"/>
    <property type="molecule type" value="Genomic_DNA"/>
</dbReference>
<evidence type="ECO:0000313" key="3">
    <source>
        <dbReference type="EMBL" id="USS43312.1"/>
    </source>
</evidence>
<gene>
    <name evidence="2" type="ORF">I6H06_02560</name>
    <name evidence="3" type="ORF">NFI99_02215</name>
</gene>
<evidence type="ECO:0000313" key="4">
    <source>
        <dbReference type="Proteomes" id="UP000594892"/>
    </source>
</evidence>
<evidence type="ECO:0000256" key="1">
    <source>
        <dbReference type="SAM" id="MobiDB-lite"/>
    </source>
</evidence>
<dbReference type="Proteomes" id="UP000594892">
    <property type="component" value="Chromosome 1"/>
</dbReference>